<dbReference type="RefSeq" id="WP_380869533.1">
    <property type="nucleotide sequence ID" value="NZ_JBHUMA010000006.1"/>
</dbReference>
<evidence type="ECO:0000313" key="3">
    <source>
        <dbReference type="EMBL" id="MFD2599407.1"/>
    </source>
</evidence>
<feature type="transmembrane region" description="Helical" evidence="1">
    <location>
        <begin position="51"/>
        <end position="69"/>
    </location>
</feature>
<dbReference type="EC" id="2.3.-.-" evidence="3"/>
<feature type="transmembrane region" description="Helical" evidence="1">
    <location>
        <begin position="204"/>
        <end position="224"/>
    </location>
</feature>
<gene>
    <name evidence="3" type="ORF">ACFSQ3_10625</name>
</gene>
<feature type="transmembrane region" description="Helical" evidence="1">
    <location>
        <begin position="20"/>
        <end position="39"/>
    </location>
</feature>
<feature type="transmembrane region" description="Helical" evidence="1">
    <location>
        <begin position="89"/>
        <end position="106"/>
    </location>
</feature>
<evidence type="ECO:0000313" key="4">
    <source>
        <dbReference type="Proteomes" id="UP001597393"/>
    </source>
</evidence>
<dbReference type="InterPro" id="IPR002656">
    <property type="entry name" value="Acyl_transf_3_dom"/>
</dbReference>
<feature type="domain" description="Acyltransferase 3" evidence="2">
    <location>
        <begin position="16"/>
        <end position="343"/>
    </location>
</feature>
<evidence type="ECO:0000259" key="2">
    <source>
        <dbReference type="Pfam" id="PF01757"/>
    </source>
</evidence>
<feature type="transmembrane region" description="Helical" evidence="1">
    <location>
        <begin position="236"/>
        <end position="252"/>
    </location>
</feature>
<keyword evidence="1" id="KW-1133">Transmembrane helix</keyword>
<keyword evidence="3" id="KW-0808">Transferase</keyword>
<proteinExistence type="predicted"/>
<comment type="caution">
    <text evidence="3">The sequence shown here is derived from an EMBL/GenBank/DDBJ whole genome shotgun (WGS) entry which is preliminary data.</text>
</comment>
<keyword evidence="1" id="KW-0472">Membrane</keyword>
<protein>
    <submittedName>
        <fullName evidence="3">Acyltransferase family protein</fullName>
        <ecNumber evidence="3">2.3.-.-</ecNumber>
    </submittedName>
</protein>
<dbReference type="EMBL" id="JBHUMA010000006">
    <property type="protein sequence ID" value="MFD2599407.1"/>
    <property type="molecule type" value="Genomic_DNA"/>
</dbReference>
<feature type="transmembrane region" description="Helical" evidence="1">
    <location>
        <begin position="118"/>
        <end position="137"/>
    </location>
</feature>
<keyword evidence="3" id="KW-0012">Acyltransferase</keyword>
<feature type="transmembrane region" description="Helical" evidence="1">
    <location>
        <begin position="258"/>
        <end position="278"/>
    </location>
</feature>
<feature type="transmembrane region" description="Helical" evidence="1">
    <location>
        <begin position="328"/>
        <end position="348"/>
    </location>
</feature>
<dbReference type="PANTHER" id="PTHR23028:SF134">
    <property type="entry name" value="PUTATIVE (AFU_ORTHOLOGUE AFUA_4G08520)-RELATED"/>
    <property type="match status" value="1"/>
</dbReference>
<reference evidence="4" key="1">
    <citation type="journal article" date="2019" name="Int. J. Syst. Evol. Microbiol.">
        <title>The Global Catalogue of Microorganisms (GCM) 10K type strain sequencing project: providing services to taxonomists for standard genome sequencing and annotation.</title>
        <authorList>
            <consortium name="The Broad Institute Genomics Platform"/>
            <consortium name="The Broad Institute Genome Sequencing Center for Infectious Disease"/>
            <person name="Wu L."/>
            <person name="Ma J."/>
        </authorList>
    </citation>
    <scope>NUCLEOTIDE SEQUENCE [LARGE SCALE GENOMIC DNA]</scope>
    <source>
        <strain evidence="4">KCTC 42248</strain>
    </source>
</reference>
<dbReference type="PANTHER" id="PTHR23028">
    <property type="entry name" value="ACETYLTRANSFERASE"/>
    <property type="match status" value="1"/>
</dbReference>
<organism evidence="3 4">
    <name type="scientific">Sphingobacterium corticis</name>
    <dbReference type="NCBI Taxonomy" id="1812823"/>
    <lineage>
        <taxon>Bacteria</taxon>
        <taxon>Pseudomonadati</taxon>
        <taxon>Bacteroidota</taxon>
        <taxon>Sphingobacteriia</taxon>
        <taxon>Sphingobacteriales</taxon>
        <taxon>Sphingobacteriaceae</taxon>
        <taxon>Sphingobacterium</taxon>
    </lineage>
</organism>
<accession>A0ABW5NNJ7</accession>
<dbReference type="GO" id="GO:0016746">
    <property type="term" value="F:acyltransferase activity"/>
    <property type="evidence" value="ECO:0007669"/>
    <property type="project" value="UniProtKB-KW"/>
</dbReference>
<evidence type="ECO:0000256" key="1">
    <source>
        <dbReference type="SAM" id="Phobius"/>
    </source>
</evidence>
<dbReference type="Pfam" id="PF01757">
    <property type="entry name" value="Acyl_transf_3"/>
    <property type="match status" value="1"/>
</dbReference>
<dbReference type="Proteomes" id="UP001597393">
    <property type="component" value="Unassembled WGS sequence"/>
</dbReference>
<feature type="transmembrane region" description="Helical" evidence="1">
    <location>
        <begin position="175"/>
        <end position="192"/>
    </location>
</feature>
<keyword evidence="4" id="KW-1185">Reference proteome</keyword>
<dbReference type="InterPro" id="IPR050879">
    <property type="entry name" value="Acyltransferase_3"/>
</dbReference>
<name>A0ABW5NNJ7_9SPHI</name>
<sequence>MINTNTFYLTKNYHFKALDGLRGIAAIGVLLFHFMEIVAPKYEDSFIPHSYLAVDFFFCLSGFVIAHAYDDKFAEIGTWTFIKRRLVRLQPLVFIGAVIGLLAFVFDPFSDLIKRFETYQIVLLFLSGSFLIPYPIVPERYNNLFHLNPPTWSLFWEYIANVVYALVLVRATKRVLWPLFIIAAGLLCWQSYKSGFLAEGFGGDNFWAGGIRLFFSFTAGLLAYRSKWIIPNKLPFWFLSIALAWVFFMPFSETISPVFDPAIVIVYFPILLAFSAGADQSSYGKAETTTIKWLGKISYPLYMVHYPFIWLFYSYVQRNAPNMEEMAWIVSVGMVLTTVLAHLVLRYLNEPIRKYLGRYR</sequence>
<feature type="transmembrane region" description="Helical" evidence="1">
    <location>
        <begin position="299"/>
        <end position="316"/>
    </location>
</feature>
<keyword evidence="1" id="KW-0812">Transmembrane</keyword>